<comment type="caution">
    <text evidence="1">The sequence shown here is derived from an EMBL/GenBank/DDBJ whole genome shotgun (WGS) entry which is preliminary data.</text>
</comment>
<accession>A0A8X6FA64</accession>
<sequence>MRECRGYGELLLKLKEVGCSYSSKFCRVSVYVSSKVECSSGSCIRKYTASVSTVPPSVSQGVRSDSREVRCYRFSKALFYVLVQ</sequence>
<dbReference type="EMBL" id="BMAO01031420">
    <property type="protein sequence ID" value="GFQ74903.1"/>
    <property type="molecule type" value="Genomic_DNA"/>
</dbReference>
<gene>
    <name evidence="1" type="ORF">TNCT_411601</name>
</gene>
<evidence type="ECO:0000313" key="1">
    <source>
        <dbReference type="EMBL" id="GFQ74903.1"/>
    </source>
</evidence>
<keyword evidence="2" id="KW-1185">Reference proteome</keyword>
<name>A0A8X6FA64_TRICU</name>
<reference evidence="1" key="1">
    <citation type="submission" date="2020-07" db="EMBL/GenBank/DDBJ databases">
        <title>Multicomponent nature underlies the extraordinary mechanical properties of spider dragline silk.</title>
        <authorList>
            <person name="Kono N."/>
            <person name="Nakamura H."/>
            <person name="Mori M."/>
            <person name="Yoshida Y."/>
            <person name="Ohtoshi R."/>
            <person name="Malay A.D."/>
            <person name="Moran D.A.P."/>
            <person name="Tomita M."/>
            <person name="Numata K."/>
            <person name="Arakawa K."/>
        </authorList>
    </citation>
    <scope>NUCLEOTIDE SEQUENCE</scope>
</reference>
<dbReference type="Proteomes" id="UP000887116">
    <property type="component" value="Unassembled WGS sequence"/>
</dbReference>
<protein>
    <submittedName>
        <fullName evidence="1">Uncharacterized protein</fullName>
    </submittedName>
</protein>
<proteinExistence type="predicted"/>
<evidence type="ECO:0000313" key="2">
    <source>
        <dbReference type="Proteomes" id="UP000887116"/>
    </source>
</evidence>
<dbReference type="AlphaFoldDB" id="A0A8X6FA64"/>
<organism evidence="1 2">
    <name type="scientific">Trichonephila clavata</name>
    <name type="common">Joro spider</name>
    <name type="synonym">Nephila clavata</name>
    <dbReference type="NCBI Taxonomy" id="2740835"/>
    <lineage>
        <taxon>Eukaryota</taxon>
        <taxon>Metazoa</taxon>
        <taxon>Ecdysozoa</taxon>
        <taxon>Arthropoda</taxon>
        <taxon>Chelicerata</taxon>
        <taxon>Arachnida</taxon>
        <taxon>Araneae</taxon>
        <taxon>Araneomorphae</taxon>
        <taxon>Entelegynae</taxon>
        <taxon>Araneoidea</taxon>
        <taxon>Nephilidae</taxon>
        <taxon>Trichonephila</taxon>
    </lineage>
</organism>